<reference evidence="1 2" key="1">
    <citation type="submission" date="2017-03" db="EMBL/GenBank/DDBJ databases">
        <authorList>
            <person name="Afonso C.L."/>
            <person name="Miller P.J."/>
            <person name="Scott M.A."/>
            <person name="Spackman E."/>
            <person name="Goraichik I."/>
            <person name="Dimitrov K.M."/>
            <person name="Suarez D.L."/>
            <person name="Swayne D.E."/>
        </authorList>
    </citation>
    <scope>NUCLEOTIDE SEQUENCE [LARGE SCALE GENOMIC DNA]</scope>
    <source>
        <strain evidence="1 2">CECT 7971</strain>
    </source>
</reference>
<dbReference type="OrthoDB" id="7875526at2"/>
<name>A0A1Y5SVX8_9RHOB</name>
<dbReference type="AlphaFoldDB" id="A0A1Y5SVX8"/>
<sequence length="59" mass="6702">MTKLTKTAVFTATGPLKETLLDKTTRIVRKINDEEAEVSHAKVARLRKARFEKDQADET</sequence>
<protein>
    <submittedName>
        <fullName evidence="1">Uncharacterized protein</fullName>
    </submittedName>
</protein>
<organism evidence="1 2">
    <name type="scientific">Pacificibacter marinus</name>
    <dbReference type="NCBI Taxonomy" id="658057"/>
    <lineage>
        <taxon>Bacteria</taxon>
        <taxon>Pseudomonadati</taxon>
        <taxon>Pseudomonadota</taxon>
        <taxon>Alphaproteobacteria</taxon>
        <taxon>Rhodobacterales</taxon>
        <taxon>Roseobacteraceae</taxon>
        <taxon>Pacificibacter</taxon>
    </lineage>
</organism>
<evidence type="ECO:0000313" key="1">
    <source>
        <dbReference type="EMBL" id="SLN49636.1"/>
    </source>
</evidence>
<keyword evidence="2" id="KW-1185">Reference proteome</keyword>
<dbReference type="RefSeq" id="WP_085849565.1">
    <property type="nucleotide sequence ID" value="NZ_FNZV01000007.1"/>
</dbReference>
<gene>
    <name evidence="1" type="ORF">PAM7971_02437</name>
</gene>
<dbReference type="Proteomes" id="UP000193307">
    <property type="component" value="Unassembled WGS sequence"/>
</dbReference>
<dbReference type="EMBL" id="FWFW01000007">
    <property type="protein sequence ID" value="SLN49636.1"/>
    <property type="molecule type" value="Genomic_DNA"/>
</dbReference>
<accession>A0A1Y5SVX8</accession>
<evidence type="ECO:0000313" key="2">
    <source>
        <dbReference type="Proteomes" id="UP000193307"/>
    </source>
</evidence>
<proteinExistence type="predicted"/>